<organism evidence="2 3">
    <name type="scientific">Kribbella orskensis</name>
    <dbReference type="NCBI Taxonomy" id="2512216"/>
    <lineage>
        <taxon>Bacteria</taxon>
        <taxon>Bacillati</taxon>
        <taxon>Actinomycetota</taxon>
        <taxon>Actinomycetes</taxon>
        <taxon>Propionibacteriales</taxon>
        <taxon>Kribbellaceae</taxon>
        <taxon>Kribbella</taxon>
    </lineage>
</organism>
<protein>
    <submittedName>
        <fullName evidence="2">Uncharacterized protein (TIGR03086 family)</fullName>
    </submittedName>
</protein>
<sequence length="187" mass="20248">MTDPRPMLVLALDQTQAMIDTIGADELDLPTPCPEYEVRTLLGHLMTVVSRIELALTGNDPLSIPTVTPGVTDFPTTWKERRATLDETLSDGSVLGRTCKLPWGTLPGAAAIAAYTGELTTHSWDLAKATGRTDLLDDSLAEYCLPLVQQFIPAEPRGGHIPFGPVVQVADEAPAYDRLVAWEGRKP</sequence>
<dbReference type="EMBL" id="SLWM01000019">
    <property type="protein sequence ID" value="TCO14941.1"/>
    <property type="molecule type" value="Genomic_DNA"/>
</dbReference>
<dbReference type="InterPro" id="IPR024344">
    <property type="entry name" value="MDMPI_metal-binding"/>
</dbReference>
<dbReference type="InterPro" id="IPR017517">
    <property type="entry name" value="Maleyloyr_isom"/>
</dbReference>
<keyword evidence="3" id="KW-1185">Reference proteome</keyword>
<dbReference type="NCBIfam" id="TIGR03086">
    <property type="entry name" value="TIGR03086 family metal-binding protein"/>
    <property type="match status" value="1"/>
</dbReference>
<dbReference type="InterPro" id="IPR034660">
    <property type="entry name" value="DinB/YfiT-like"/>
</dbReference>
<reference evidence="2 3" key="1">
    <citation type="journal article" date="2015" name="Stand. Genomic Sci.">
        <title>Genomic Encyclopedia of Bacterial and Archaeal Type Strains, Phase III: the genomes of soil and plant-associated and newly described type strains.</title>
        <authorList>
            <person name="Whitman W.B."/>
            <person name="Woyke T."/>
            <person name="Klenk H.P."/>
            <person name="Zhou Y."/>
            <person name="Lilburn T.G."/>
            <person name="Beck B.J."/>
            <person name="De Vos P."/>
            <person name="Vandamme P."/>
            <person name="Eisen J.A."/>
            <person name="Garrity G."/>
            <person name="Hugenholtz P."/>
            <person name="Kyrpides N.C."/>
        </authorList>
    </citation>
    <scope>NUCLEOTIDE SEQUENCE [LARGE SCALE GENOMIC DNA]</scope>
    <source>
        <strain evidence="2 3">VKM Ac-2538</strain>
    </source>
</reference>
<comment type="caution">
    <text evidence="2">The sequence shown here is derived from an EMBL/GenBank/DDBJ whole genome shotgun (WGS) entry which is preliminary data.</text>
</comment>
<gene>
    <name evidence="2" type="ORF">EV644_11954</name>
</gene>
<dbReference type="RefSeq" id="WP_241999160.1">
    <property type="nucleotide sequence ID" value="NZ_SLWM01000019.1"/>
</dbReference>
<evidence type="ECO:0000259" key="1">
    <source>
        <dbReference type="Pfam" id="PF11716"/>
    </source>
</evidence>
<evidence type="ECO:0000313" key="3">
    <source>
        <dbReference type="Proteomes" id="UP000295818"/>
    </source>
</evidence>
<feature type="domain" description="Mycothiol-dependent maleylpyruvate isomerase metal-binding" evidence="1">
    <location>
        <begin position="11"/>
        <end position="127"/>
    </location>
</feature>
<dbReference type="NCBIfam" id="TIGR03083">
    <property type="entry name" value="maleylpyruvate isomerase family mycothiol-dependent enzyme"/>
    <property type="match status" value="1"/>
</dbReference>
<evidence type="ECO:0000313" key="2">
    <source>
        <dbReference type="EMBL" id="TCO14941.1"/>
    </source>
</evidence>
<proteinExistence type="predicted"/>
<accession>A0ABY2BEE7</accession>
<dbReference type="InterPro" id="IPR017520">
    <property type="entry name" value="CHP03086"/>
</dbReference>
<dbReference type="SUPFAM" id="SSF109854">
    <property type="entry name" value="DinB/YfiT-like putative metalloenzymes"/>
    <property type="match status" value="1"/>
</dbReference>
<dbReference type="Pfam" id="PF11716">
    <property type="entry name" value="MDMPI_N"/>
    <property type="match status" value="1"/>
</dbReference>
<dbReference type="Proteomes" id="UP000295818">
    <property type="component" value="Unassembled WGS sequence"/>
</dbReference>
<name>A0ABY2BEE7_9ACTN</name>